<dbReference type="OrthoDB" id="9801753at2"/>
<dbReference type="SMART" id="SM01234">
    <property type="entry name" value="Haemolytic"/>
    <property type="match status" value="1"/>
</dbReference>
<evidence type="ECO:0000313" key="2">
    <source>
        <dbReference type="EMBL" id="TBW33091.1"/>
    </source>
</evidence>
<gene>
    <name evidence="2" type="primary">yidD</name>
    <name evidence="2" type="ORF">EYW49_20925</name>
</gene>
<dbReference type="Proteomes" id="UP000292781">
    <property type="component" value="Unassembled WGS sequence"/>
</dbReference>
<dbReference type="PANTHER" id="PTHR33383">
    <property type="entry name" value="MEMBRANE PROTEIN INSERTION EFFICIENCY FACTOR-RELATED"/>
    <property type="match status" value="1"/>
</dbReference>
<dbReference type="AlphaFoldDB" id="A0A4Q9VG40"/>
<accession>A0A4Q9VG40</accession>
<protein>
    <recommendedName>
        <fullName evidence="1">Putative membrane protein insertion efficiency factor</fullName>
    </recommendedName>
</protein>
<dbReference type="GO" id="GO:0005886">
    <property type="term" value="C:plasma membrane"/>
    <property type="evidence" value="ECO:0007669"/>
    <property type="project" value="UniProtKB-SubCell"/>
</dbReference>
<evidence type="ECO:0000256" key="1">
    <source>
        <dbReference type="HAMAP-Rule" id="MF_00386"/>
    </source>
</evidence>
<organism evidence="2 3">
    <name type="scientific">Siculibacillus lacustris</name>
    <dbReference type="NCBI Taxonomy" id="1549641"/>
    <lineage>
        <taxon>Bacteria</taxon>
        <taxon>Pseudomonadati</taxon>
        <taxon>Pseudomonadota</taxon>
        <taxon>Alphaproteobacteria</taxon>
        <taxon>Hyphomicrobiales</taxon>
        <taxon>Ancalomicrobiaceae</taxon>
        <taxon>Siculibacillus</taxon>
    </lineage>
</organism>
<comment type="caution">
    <text evidence="2">The sequence shown here is derived from an EMBL/GenBank/DDBJ whole genome shotgun (WGS) entry which is preliminary data.</text>
</comment>
<dbReference type="NCBIfam" id="TIGR00278">
    <property type="entry name" value="membrane protein insertion efficiency factor YidD"/>
    <property type="match status" value="1"/>
</dbReference>
<dbReference type="Pfam" id="PF01809">
    <property type="entry name" value="YidD"/>
    <property type="match status" value="1"/>
</dbReference>
<dbReference type="InterPro" id="IPR002696">
    <property type="entry name" value="Membr_insert_effic_factor_YidD"/>
</dbReference>
<keyword evidence="3" id="KW-1185">Reference proteome</keyword>
<keyword evidence="1" id="KW-1003">Cell membrane</keyword>
<sequence length="130" mass="15230">MCNHHSPDKMPQCSKNAATQPCESLRIRNSWRRPHILVARILVRTYRYTLSALIGRSCRYFPTCSEYTEAAIVRFGLWAGFWIGLARILRCHPWGASGWDPIPEQLPPDSRWYLPWRYGRWTGAHIADRM</sequence>
<comment type="function">
    <text evidence="1">Could be involved in insertion of integral membrane proteins into the membrane.</text>
</comment>
<reference evidence="2 3" key="1">
    <citation type="submission" date="2019-02" db="EMBL/GenBank/DDBJ databases">
        <title>Siculibacillus lacustris gen. nov., sp. nov., a new rosette-forming bacterium isolated from a freshwater crater lake (Lake St. Ana, Romania).</title>
        <authorList>
            <person name="Felfoldi T."/>
            <person name="Marton Z."/>
            <person name="Szabo A."/>
            <person name="Mentes A."/>
            <person name="Boka K."/>
            <person name="Marialigeti K."/>
            <person name="Mathe I."/>
            <person name="Koncz M."/>
            <person name="Schumann P."/>
            <person name="Toth E."/>
        </authorList>
    </citation>
    <scope>NUCLEOTIDE SEQUENCE [LARGE SCALE GENOMIC DNA]</scope>
    <source>
        <strain evidence="2 3">SA-279</strain>
    </source>
</reference>
<comment type="subcellular location">
    <subcellularLocation>
        <location evidence="1">Cell membrane</location>
        <topology evidence="1">Peripheral membrane protein</topology>
        <orientation evidence="1">Cytoplasmic side</orientation>
    </subcellularLocation>
</comment>
<evidence type="ECO:0000313" key="3">
    <source>
        <dbReference type="Proteomes" id="UP000292781"/>
    </source>
</evidence>
<name>A0A4Q9VG40_9HYPH</name>
<dbReference type="HAMAP" id="MF_00386">
    <property type="entry name" value="UPF0161_YidD"/>
    <property type="match status" value="1"/>
</dbReference>
<dbReference type="EMBL" id="SJFN01000047">
    <property type="protein sequence ID" value="TBW33091.1"/>
    <property type="molecule type" value="Genomic_DNA"/>
</dbReference>
<comment type="similarity">
    <text evidence="1">Belongs to the UPF0161 family.</text>
</comment>
<proteinExistence type="inferred from homology"/>
<keyword evidence="1" id="KW-0472">Membrane</keyword>
<dbReference type="PANTHER" id="PTHR33383:SF1">
    <property type="entry name" value="MEMBRANE PROTEIN INSERTION EFFICIENCY FACTOR-RELATED"/>
    <property type="match status" value="1"/>
</dbReference>